<dbReference type="AlphaFoldDB" id="A0A3Q2Z640"/>
<reference evidence="27" key="2">
    <citation type="submission" date="2025-09" db="UniProtKB">
        <authorList>
            <consortium name="Ensembl"/>
        </authorList>
    </citation>
    <scope>IDENTIFICATION</scope>
</reference>
<evidence type="ECO:0000256" key="14">
    <source>
        <dbReference type="ARBA" id="ARBA00023139"/>
    </source>
</evidence>
<keyword evidence="10" id="KW-0249">Electron transport</keyword>
<dbReference type="PROSITE" id="PS51352">
    <property type="entry name" value="THIOREDOXIN_2"/>
    <property type="match status" value="1"/>
</dbReference>
<dbReference type="CDD" id="cd02994">
    <property type="entry name" value="PDI_a_TMX"/>
    <property type="match status" value="1"/>
</dbReference>
<evidence type="ECO:0000256" key="2">
    <source>
        <dbReference type="ARBA" id="ARBA00004583"/>
    </source>
</evidence>
<evidence type="ECO:0000313" key="27">
    <source>
        <dbReference type="Ensembl" id="ENSHCOP00000026244.1"/>
    </source>
</evidence>
<dbReference type="InterPro" id="IPR013766">
    <property type="entry name" value="Thioredoxin_domain"/>
</dbReference>
<evidence type="ECO:0000256" key="11">
    <source>
        <dbReference type="ARBA" id="ARBA00022989"/>
    </source>
</evidence>
<feature type="compositionally biased region" description="Basic residues" evidence="23">
    <location>
        <begin position="423"/>
        <end position="432"/>
    </location>
</feature>
<evidence type="ECO:0000256" key="19">
    <source>
        <dbReference type="ARBA" id="ARBA00062962"/>
    </source>
</evidence>
<evidence type="ECO:0000256" key="5">
    <source>
        <dbReference type="ARBA" id="ARBA00022525"/>
    </source>
</evidence>
<evidence type="ECO:0000256" key="9">
    <source>
        <dbReference type="ARBA" id="ARBA00022824"/>
    </source>
</evidence>
<comment type="subcellular location">
    <subcellularLocation>
        <location evidence="1">Endoplasmic reticulum membrane</location>
        <topology evidence="1">Single-pass type I membrane protein</topology>
    </subcellularLocation>
    <subcellularLocation>
        <location evidence="2">Mitochondrion membrane</location>
        <topology evidence="2">Single-pass type I membrane protein</topology>
    </subcellularLocation>
    <subcellularLocation>
        <location evidence="3">Secreted</location>
    </subcellularLocation>
</comment>
<keyword evidence="5" id="KW-0964">Secreted</keyword>
<feature type="transmembrane region" description="Helical" evidence="24">
    <location>
        <begin position="186"/>
        <end position="208"/>
    </location>
</feature>
<evidence type="ECO:0000313" key="28">
    <source>
        <dbReference type="Proteomes" id="UP000264820"/>
    </source>
</evidence>
<feature type="region of interest" description="Disordered" evidence="23">
    <location>
        <begin position="236"/>
        <end position="432"/>
    </location>
</feature>
<protein>
    <recommendedName>
        <fullName evidence="20">Thioredoxin-related transmembrane protein 1</fullName>
    </recommendedName>
    <alternativeName>
        <fullName evidence="22">Protein disulfide-isomerase TMX1</fullName>
    </alternativeName>
    <alternativeName>
        <fullName evidence="21">Thioredoxin domain-containing protein 1</fullName>
    </alternativeName>
</protein>
<dbReference type="InterPro" id="IPR036249">
    <property type="entry name" value="Thioredoxin-like_sf"/>
</dbReference>
<feature type="compositionally biased region" description="Basic and acidic residues" evidence="23">
    <location>
        <begin position="319"/>
        <end position="332"/>
    </location>
</feature>
<evidence type="ECO:0000256" key="24">
    <source>
        <dbReference type="SAM" id="Phobius"/>
    </source>
</evidence>
<feature type="compositionally biased region" description="Basic and acidic residues" evidence="23">
    <location>
        <begin position="274"/>
        <end position="287"/>
    </location>
</feature>
<dbReference type="PANTHER" id="PTHR46107">
    <property type="entry name" value="DUMPY: SHORTER THAN WILD-TYPE"/>
    <property type="match status" value="1"/>
</dbReference>
<evidence type="ECO:0000256" key="6">
    <source>
        <dbReference type="ARBA" id="ARBA00022553"/>
    </source>
</evidence>
<feature type="domain" description="Thioredoxin" evidence="26">
    <location>
        <begin position="25"/>
        <end position="137"/>
    </location>
</feature>
<evidence type="ECO:0000256" key="18">
    <source>
        <dbReference type="ARBA" id="ARBA00023288"/>
    </source>
</evidence>
<keyword evidence="11 24" id="KW-1133">Transmembrane helix</keyword>
<keyword evidence="4" id="KW-0813">Transport</keyword>
<dbReference type="GeneTree" id="ENSGT00940000155959"/>
<evidence type="ECO:0000256" key="7">
    <source>
        <dbReference type="ARBA" id="ARBA00022692"/>
    </source>
</evidence>
<evidence type="ECO:0000256" key="4">
    <source>
        <dbReference type="ARBA" id="ARBA00022448"/>
    </source>
</evidence>
<feature type="chain" id="PRO_5018655235" description="Thioredoxin-related transmembrane protein 1" evidence="25">
    <location>
        <begin position="32"/>
        <end position="432"/>
    </location>
</feature>
<proteinExistence type="predicted"/>
<evidence type="ECO:0000256" key="3">
    <source>
        <dbReference type="ARBA" id="ARBA00004613"/>
    </source>
</evidence>
<feature type="compositionally biased region" description="Acidic residues" evidence="23">
    <location>
        <begin position="388"/>
        <end position="399"/>
    </location>
</feature>
<evidence type="ECO:0000256" key="23">
    <source>
        <dbReference type="SAM" id="MobiDB-lite"/>
    </source>
</evidence>
<organism evidence="27 28">
    <name type="scientific">Hippocampus comes</name>
    <name type="common">Tiger tail seahorse</name>
    <dbReference type="NCBI Taxonomy" id="109280"/>
    <lineage>
        <taxon>Eukaryota</taxon>
        <taxon>Metazoa</taxon>
        <taxon>Chordata</taxon>
        <taxon>Craniata</taxon>
        <taxon>Vertebrata</taxon>
        <taxon>Euteleostomi</taxon>
        <taxon>Actinopterygii</taxon>
        <taxon>Neopterygii</taxon>
        <taxon>Teleostei</taxon>
        <taxon>Neoteleostei</taxon>
        <taxon>Acanthomorphata</taxon>
        <taxon>Syngnathiaria</taxon>
        <taxon>Syngnathiformes</taxon>
        <taxon>Syngnathoidei</taxon>
        <taxon>Syngnathidae</taxon>
        <taxon>Hippocampus</taxon>
    </lineage>
</organism>
<keyword evidence="14" id="KW-0564">Palmitate</keyword>
<keyword evidence="13 24" id="KW-0472">Membrane</keyword>
<dbReference type="InterPro" id="IPR017937">
    <property type="entry name" value="Thioredoxin_CS"/>
</dbReference>
<keyword evidence="12" id="KW-0496">Mitochondrion</keyword>
<keyword evidence="6" id="KW-0597">Phosphoprotein</keyword>
<sequence length="432" mass="50531">MFPSCPGPKHLSPICYLLLTVCLASLPVTEAKRDTLREVTDGNWEDILTGEWMIEFYAPWCPACQQLQPVWKEFADWGEDMGVNIAKVDVTEQPGLSGRFIITSLPTIYHCKDGVFRKYQGARTKDDFLSFVDEKKWSVVEPVSSWFAPSSFLMNSMSALFKLSMFIRRCHNYMTEQLGIPVWGSYVIFGLATLFSGLALGLLLVFIADFVFPSRRFSPDYYQKKQTGDQAWLLQQQQEEEEEHEADGEEDDDEEEEEEEEDDEAWRTRRPRRASPEGRPESKEQAVRKRAVPSRKEEEDEEEEEEDDEAWRTRRPRRASPEGRPESKEQAVRKRAVPSRKEEEDEEEEEEDDEAWRTRRPRRASPEGRPESKEQAVRKRAVPSRKEEEDEEEEEEDDEAWRTRRPRRASPEGRPESKEQAVRKRAVPSRKE</sequence>
<feature type="signal peptide" evidence="25">
    <location>
        <begin position="1"/>
        <end position="31"/>
    </location>
</feature>
<keyword evidence="28" id="KW-1185">Reference proteome</keyword>
<keyword evidence="9" id="KW-0256">Endoplasmic reticulum</keyword>
<dbReference type="Ensembl" id="ENSHCOT00000021211.1">
    <property type="protein sequence ID" value="ENSHCOP00000026244.1"/>
    <property type="gene ID" value="ENSHCOG00000017000.1"/>
</dbReference>
<keyword evidence="15" id="KW-1015">Disulfide bond</keyword>
<dbReference type="GO" id="GO:0005576">
    <property type="term" value="C:extracellular region"/>
    <property type="evidence" value="ECO:0007669"/>
    <property type="project" value="UniProtKB-SubCell"/>
</dbReference>
<evidence type="ECO:0000256" key="16">
    <source>
        <dbReference type="ARBA" id="ARBA00023235"/>
    </source>
</evidence>
<evidence type="ECO:0000259" key="26">
    <source>
        <dbReference type="PROSITE" id="PS51352"/>
    </source>
</evidence>
<dbReference type="InterPro" id="IPR052454">
    <property type="entry name" value="TMX_domain-containing"/>
</dbReference>
<feature type="compositionally biased region" description="Basic and acidic residues" evidence="23">
    <location>
        <begin position="364"/>
        <end position="377"/>
    </location>
</feature>
<dbReference type="SUPFAM" id="SSF52833">
    <property type="entry name" value="Thioredoxin-like"/>
    <property type="match status" value="1"/>
</dbReference>
<keyword evidence="8 25" id="KW-0732">Signal</keyword>
<dbReference type="Pfam" id="PF00085">
    <property type="entry name" value="Thioredoxin"/>
    <property type="match status" value="1"/>
</dbReference>
<dbReference type="STRING" id="109280.ENSHCOP00000026244"/>
<dbReference type="Gene3D" id="3.40.30.10">
    <property type="entry name" value="Glutaredoxin"/>
    <property type="match status" value="1"/>
</dbReference>
<comment type="subunit">
    <text evidence="19">Interacts with ATP2A2.</text>
</comment>
<evidence type="ECO:0000256" key="12">
    <source>
        <dbReference type="ARBA" id="ARBA00023128"/>
    </source>
</evidence>
<keyword evidence="16" id="KW-0413">Isomerase</keyword>
<evidence type="ECO:0000256" key="25">
    <source>
        <dbReference type="SAM" id="SignalP"/>
    </source>
</evidence>
<evidence type="ECO:0000256" key="13">
    <source>
        <dbReference type="ARBA" id="ARBA00023136"/>
    </source>
</evidence>
<evidence type="ECO:0000256" key="17">
    <source>
        <dbReference type="ARBA" id="ARBA00023284"/>
    </source>
</evidence>
<keyword evidence="17" id="KW-0676">Redox-active center</keyword>
<feature type="compositionally biased region" description="Acidic residues" evidence="23">
    <location>
        <begin position="238"/>
        <end position="264"/>
    </location>
</feature>
<dbReference type="GO" id="GO:0015036">
    <property type="term" value="F:disulfide oxidoreductase activity"/>
    <property type="evidence" value="ECO:0007669"/>
    <property type="project" value="TreeGrafter"/>
</dbReference>
<dbReference type="OMA" id="QWLIGFF"/>
<keyword evidence="7 24" id="KW-0812">Transmembrane</keyword>
<dbReference type="PANTHER" id="PTHR46107:SF2">
    <property type="entry name" value="THIOREDOXIN-RELATED TRANSMEMBRANE PROTEIN 1"/>
    <property type="match status" value="1"/>
</dbReference>
<dbReference type="GO" id="GO:0005789">
    <property type="term" value="C:endoplasmic reticulum membrane"/>
    <property type="evidence" value="ECO:0007669"/>
    <property type="project" value="UniProtKB-SubCell"/>
</dbReference>
<evidence type="ECO:0000256" key="8">
    <source>
        <dbReference type="ARBA" id="ARBA00022729"/>
    </source>
</evidence>
<dbReference type="GO" id="GO:0003756">
    <property type="term" value="F:protein disulfide isomerase activity"/>
    <property type="evidence" value="ECO:0007669"/>
    <property type="project" value="UniProtKB-ARBA"/>
</dbReference>
<evidence type="ECO:0000256" key="15">
    <source>
        <dbReference type="ARBA" id="ARBA00023157"/>
    </source>
</evidence>
<reference evidence="27" key="1">
    <citation type="submission" date="2025-08" db="UniProtKB">
        <authorList>
            <consortium name="Ensembl"/>
        </authorList>
    </citation>
    <scope>IDENTIFICATION</scope>
</reference>
<dbReference type="PROSITE" id="PS00194">
    <property type="entry name" value="THIOREDOXIN_1"/>
    <property type="match status" value="1"/>
</dbReference>
<dbReference type="Proteomes" id="UP000264820">
    <property type="component" value="Unplaced"/>
</dbReference>
<feature type="compositionally biased region" description="Acidic residues" evidence="23">
    <location>
        <begin position="298"/>
        <end position="309"/>
    </location>
</feature>
<dbReference type="GO" id="GO:0090331">
    <property type="term" value="P:negative regulation of platelet aggregation"/>
    <property type="evidence" value="ECO:0007669"/>
    <property type="project" value="UniProtKB-ARBA"/>
</dbReference>
<keyword evidence="18" id="KW-0449">Lipoprotein</keyword>
<dbReference type="FunFam" id="3.40.30.10:FF:000117">
    <property type="entry name" value="thioredoxin-related transmembrane protein 1"/>
    <property type="match status" value="1"/>
</dbReference>
<name>A0A3Q2Z640_HIPCM</name>
<dbReference type="GO" id="GO:0031966">
    <property type="term" value="C:mitochondrial membrane"/>
    <property type="evidence" value="ECO:0007669"/>
    <property type="project" value="UniProtKB-SubCell"/>
</dbReference>
<feature type="compositionally biased region" description="Basic and acidic residues" evidence="23">
    <location>
        <begin position="409"/>
        <end position="422"/>
    </location>
</feature>
<evidence type="ECO:0000256" key="20">
    <source>
        <dbReference type="ARBA" id="ARBA00072260"/>
    </source>
</evidence>
<feature type="compositionally biased region" description="Acidic residues" evidence="23">
    <location>
        <begin position="343"/>
        <end position="354"/>
    </location>
</feature>
<evidence type="ECO:0000256" key="22">
    <source>
        <dbReference type="ARBA" id="ARBA00076905"/>
    </source>
</evidence>
<evidence type="ECO:0000256" key="1">
    <source>
        <dbReference type="ARBA" id="ARBA00004115"/>
    </source>
</evidence>
<evidence type="ECO:0000256" key="21">
    <source>
        <dbReference type="ARBA" id="ARBA00075863"/>
    </source>
</evidence>
<accession>A0A3Q2Z640</accession>
<evidence type="ECO:0000256" key="10">
    <source>
        <dbReference type="ARBA" id="ARBA00022982"/>
    </source>
</evidence>